<evidence type="ECO:0000313" key="2">
    <source>
        <dbReference type="Proteomes" id="UP000051952"/>
    </source>
</evidence>
<organism evidence="1 2">
    <name type="scientific">Bodo saltans</name>
    <name type="common">Flagellated protozoan</name>
    <dbReference type="NCBI Taxonomy" id="75058"/>
    <lineage>
        <taxon>Eukaryota</taxon>
        <taxon>Discoba</taxon>
        <taxon>Euglenozoa</taxon>
        <taxon>Kinetoplastea</taxon>
        <taxon>Metakinetoplastina</taxon>
        <taxon>Eubodonida</taxon>
        <taxon>Bodonidae</taxon>
        <taxon>Bodo</taxon>
    </lineage>
</organism>
<gene>
    <name evidence="1" type="ORF">BSAL_75075</name>
</gene>
<protein>
    <submittedName>
        <fullName evidence="1">Uncharacterized protein</fullName>
    </submittedName>
</protein>
<accession>A0A0S4IYS6</accession>
<dbReference type="Proteomes" id="UP000051952">
    <property type="component" value="Unassembled WGS sequence"/>
</dbReference>
<name>A0A0S4IYS6_BODSA</name>
<dbReference type="VEuPathDB" id="TriTrypDB:BSAL_75075"/>
<feature type="non-terminal residue" evidence="1">
    <location>
        <position position="1"/>
    </location>
</feature>
<dbReference type="AlphaFoldDB" id="A0A0S4IYS6"/>
<proteinExistence type="predicted"/>
<sequence length="139" mass="14232">AQSTCITSKKGKLIQPASYTYVAPPSNVPPRVGYLMPPGVPPSSAISVVNGPEVMSPSHVPQPVQPPSQNCAGGLVNEPRFISGISCVKSAAEAAAQSTCITSKKGKLLQTASYTYVAPPSNAPPRVGYLMPPGASGSR</sequence>
<evidence type="ECO:0000313" key="1">
    <source>
        <dbReference type="EMBL" id="CUG15612.1"/>
    </source>
</evidence>
<dbReference type="EMBL" id="CYKH01000676">
    <property type="protein sequence ID" value="CUG15612.1"/>
    <property type="molecule type" value="Genomic_DNA"/>
</dbReference>
<reference evidence="2" key="1">
    <citation type="submission" date="2015-09" db="EMBL/GenBank/DDBJ databases">
        <authorList>
            <consortium name="Pathogen Informatics"/>
        </authorList>
    </citation>
    <scope>NUCLEOTIDE SEQUENCE [LARGE SCALE GENOMIC DNA]</scope>
    <source>
        <strain evidence="2">Lake Konstanz</strain>
    </source>
</reference>
<keyword evidence="2" id="KW-1185">Reference proteome</keyword>